<dbReference type="InterPro" id="IPR025996">
    <property type="entry name" value="MT1864/Rv1816-like_C"/>
</dbReference>
<organism evidence="4 5">
    <name type="scientific">Paenibacillus contaminans</name>
    <dbReference type="NCBI Taxonomy" id="450362"/>
    <lineage>
        <taxon>Bacteria</taxon>
        <taxon>Bacillati</taxon>
        <taxon>Bacillota</taxon>
        <taxon>Bacilli</taxon>
        <taxon>Bacillales</taxon>
        <taxon>Paenibacillaceae</taxon>
        <taxon>Paenibacillus</taxon>
    </lineage>
</organism>
<protein>
    <submittedName>
        <fullName evidence="4">TetR family transcriptional regulator</fullName>
    </submittedName>
</protein>
<dbReference type="SUPFAM" id="SSF46689">
    <property type="entry name" value="Homeodomain-like"/>
    <property type="match status" value="1"/>
</dbReference>
<name>A0A329MTG3_9BACL</name>
<dbReference type="AlphaFoldDB" id="A0A329MTG3"/>
<keyword evidence="2" id="KW-0804">Transcription</keyword>
<dbReference type="Gene3D" id="1.10.10.60">
    <property type="entry name" value="Homeodomain-like"/>
    <property type="match status" value="1"/>
</dbReference>
<keyword evidence="1" id="KW-0805">Transcription regulation</keyword>
<evidence type="ECO:0000259" key="3">
    <source>
        <dbReference type="Pfam" id="PF13305"/>
    </source>
</evidence>
<evidence type="ECO:0000256" key="1">
    <source>
        <dbReference type="ARBA" id="ARBA00023015"/>
    </source>
</evidence>
<keyword evidence="5" id="KW-1185">Reference proteome</keyword>
<comment type="caution">
    <text evidence="4">The sequence shown here is derived from an EMBL/GenBank/DDBJ whole genome shotgun (WGS) entry which is preliminary data.</text>
</comment>
<dbReference type="Pfam" id="PF13305">
    <property type="entry name" value="TetR_C_33"/>
    <property type="match status" value="1"/>
</dbReference>
<dbReference type="RefSeq" id="WP_113028939.1">
    <property type="nucleotide sequence ID" value="NZ_QMFB01000001.1"/>
</dbReference>
<evidence type="ECO:0000313" key="4">
    <source>
        <dbReference type="EMBL" id="RAV22830.1"/>
    </source>
</evidence>
<proteinExistence type="predicted"/>
<evidence type="ECO:0000313" key="5">
    <source>
        <dbReference type="Proteomes" id="UP000250369"/>
    </source>
</evidence>
<reference evidence="4 5" key="1">
    <citation type="journal article" date="2009" name="Int. J. Syst. Evol. Microbiol.">
        <title>Paenibacillus contaminans sp. nov., isolated from a contaminated laboratory plate.</title>
        <authorList>
            <person name="Chou J.H."/>
            <person name="Lee J.H."/>
            <person name="Lin M.C."/>
            <person name="Chang P.S."/>
            <person name="Arun A.B."/>
            <person name="Young C.C."/>
            <person name="Chen W.M."/>
        </authorList>
    </citation>
    <scope>NUCLEOTIDE SEQUENCE [LARGE SCALE GENOMIC DNA]</scope>
    <source>
        <strain evidence="4 5">CKOBP-6</strain>
    </source>
</reference>
<evidence type="ECO:0000256" key="2">
    <source>
        <dbReference type="ARBA" id="ARBA00023163"/>
    </source>
</evidence>
<dbReference type="SUPFAM" id="SSF48498">
    <property type="entry name" value="Tetracyclin repressor-like, C-terminal domain"/>
    <property type="match status" value="1"/>
</dbReference>
<dbReference type="InterPro" id="IPR009057">
    <property type="entry name" value="Homeodomain-like_sf"/>
</dbReference>
<sequence length="195" mass="20811">MSNRVRLDLPTIVMAAAEIADTKGIAEVTLASLAQKLNVRSPSLYNHINGLPGLRNKLAIYGLTMLNGELTKAAVGRSGDDAVRAFGKAYIAFARAHPGLYESTLLPPDSSDAEYVRVGEQSVELVLSVLREYGLKDEAALHAVRGLRSVLHGFASLEQKGGFGLPLSLDITLELLIDTFLAGMRALNAEGGKHS</sequence>
<dbReference type="Gene3D" id="1.10.357.10">
    <property type="entry name" value="Tetracycline Repressor, domain 2"/>
    <property type="match status" value="1"/>
</dbReference>
<dbReference type="OrthoDB" id="71867at2"/>
<gene>
    <name evidence="4" type="ORF">DQG23_01075</name>
</gene>
<dbReference type="Proteomes" id="UP000250369">
    <property type="component" value="Unassembled WGS sequence"/>
</dbReference>
<accession>A0A329MTG3</accession>
<dbReference type="EMBL" id="QMFB01000001">
    <property type="protein sequence ID" value="RAV22830.1"/>
    <property type="molecule type" value="Genomic_DNA"/>
</dbReference>
<dbReference type="InterPro" id="IPR036271">
    <property type="entry name" value="Tet_transcr_reg_TetR-rel_C_sf"/>
</dbReference>
<feature type="domain" description="HTH-type transcriptional regulator MT1864/Rv1816-like C-terminal" evidence="3">
    <location>
        <begin position="83"/>
        <end position="180"/>
    </location>
</feature>